<sequence>NVQRYRAITGILSKASIDYFLTACRLRCSIKNFENIDVSVIARGYFGFKGCCLEYDPNKKNRKGKKVGFSPTMDILNLETCEWERIPNKNYRKNRAGNYLILDDADTTTKTLEKIPKIKNLFEHLKKL</sequence>
<organism evidence="1 2">
    <name type="scientific">candidate division WWE3 bacterium GW2011_GWB1_42_6</name>
    <dbReference type="NCBI Taxonomy" id="1619115"/>
    <lineage>
        <taxon>Bacteria</taxon>
        <taxon>Katanobacteria</taxon>
    </lineage>
</organism>
<comment type="caution">
    <text evidence="1">The sequence shown here is derived from an EMBL/GenBank/DDBJ whole genome shotgun (WGS) entry which is preliminary data.</text>
</comment>
<dbReference type="Proteomes" id="UP000033848">
    <property type="component" value="Unassembled WGS sequence"/>
</dbReference>
<evidence type="ECO:0000313" key="2">
    <source>
        <dbReference type="Proteomes" id="UP000033848"/>
    </source>
</evidence>
<name>A0A0G1B193_UNCKA</name>
<proteinExistence type="predicted"/>
<gene>
    <name evidence="1" type="ORF">UV35_C0003G0021</name>
</gene>
<protein>
    <submittedName>
        <fullName evidence="1">Uncharacterized protein</fullName>
    </submittedName>
</protein>
<dbReference type="EMBL" id="LCED01000003">
    <property type="protein sequence ID" value="KKS67110.1"/>
    <property type="molecule type" value="Genomic_DNA"/>
</dbReference>
<feature type="non-terminal residue" evidence="1">
    <location>
        <position position="1"/>
    </location>
</feature>
<reference evidence="1 2" key="1">
    <citation type="journal article" date="2015" name="Nature">
        <title>rRNA introns, odd ribosomes, and small enigmatic genomes across a large radiation of phyla.</title>
        <authorList>
            <person name="Brown C.T."/>
            <person name="Hug L.A."/>
            <person name="Thomas B.C."/>
            <person name="Sharon I."/>
            <person name="Castelle C.J."/>
            <person name="Singh A."/>
            <person name="Wilkins M.J."/>
            <person name="Williams K.H."/>
            <person name="Banfield J.F."/>
        </authorList>
    </citation>
    <scope>NUCLEOTIDE SEQUENCE [LARGE SCALE GENOMIC DNA]</scope>
</reference>
<accession>A0A0G1B193</accession>
<evidence type="ECO:0000313" key="1">
    <source>
        <dbReference type="EMBL" id="KKS67110.1"/>
    </source>
</evidence>
<dbReference type="AlphaFoldDB" id="A0A0G1B193"/>